<feature type="transmembrane region" description="Helical" evidence="1">
    <location>
        <begin position="105"/>
        <end position="123"/>
    </location>
</feature>
<dbReference type="AlphaFoldDB" id="A0A7R9KSC5"/>
<dbReference type="EMBL" id="CAJPIZ010004602">
    <property type="protein sequence ID" value="CAG2107716.1"/>
    <property type="molecule type" value="Genomic_DNA"/>
</dbReference>
<evidence type="ECO:0008006" key="4">
    <source>
        <dbReference type="Google" id="ProtNLM"/>
    </source>
</evidence>
<reference evidence="2" key="1">
    <citation type="submission" date="2020-11" db="EMBL/GenBank/DDBJ databases">
        <authorList>
            <person name="Tran Van P."/>
        </authorList>
    </citation>
    <scope>NUCLEOTIDE SEQUENCE</scope>
</reference>
<feature type="transmembrane region" description="Helical" evidence="1">
    <location>
        <begin position="76"/>
        <end position="98"/>
    </location>
</feature>
<dbReference type="InterPro" id="IPR036259">
    <property type="entry name" value="MFS_trans_sf"/>
</dbReference>
<dbReference type="Proteomes" id="UP000759131">
    <property type="component" value="Unassembled WGS sequence"/>
</dbReference>
<gene>
    <name evidence="2" type="ORF">OSB1V03_LOCUS7716</name>
</gene>
<name>A0A7R9KSC5_9ACAR</name>
<keyword evidence="3" id="KW-1185">Reference proteome</keyword>
<protein>
    <recommendedName>
        <fullName evidence="4">MFS transporter</fullName>
    </recommendedName>
</protein>
<proteinExistence type="predicted"/>
<evidence type="ECO:0000313" key="2">
    <source>
        <dbReference type="EMBL" id="CAD7627286.1"/>
    </source>
</evidence>
<evidence type="ECO:0000256" key="1">
    <source>
        <dbReference type="SAM" id="Phobius"/>
    </source>
</evidence>
<dbReference type="EMBL" id="OC859177">
    <property type="protein sequence ID" value="CAD7627286.1"/>
    <property type="molecule type" value="Genomic_DNA"/>
</dbReference>
<keyword evidence="1" id="KW-0812">Transmembrane</keyword>
<dbReference type="SUPFAM" id="SSF103473">
    <property type="entry name" value="MFS general substrate transporter"/>
    <property type="match status" value="1"/>
</dbReference>
<evidence type="ECO:0000313" key="3">
    <source>
        <dbReference type="Proteomes" id="UP000759131"/>
    </source>
</evidence>
<keyword evidence="1" id="KW-1133">Transmembrane helix</keyword>
<feature type="transmembrane region" description="Helical" evidence="1">
    <location>
        <begin position="35"/>
        <end position="56"/>
    </location>
</feature>
<accession>A0A7R9KSC5</accession>
<feature type="non-terminal residue" evidence="2">
    <location>
        <position position="1"/>
    </location>
</feature>
<keyword evidence="1" id="KW-0472">Membrane</keyword>
<organism evidence="2">
    <name type="scientific">Medioppia subpectinata</name>
    <dbReference type="NCBI Taxonomy" id="1979941"/>
    <lineage>
        <taxon>Eukaryota</taxon>
        <taxon>Metazoa</taxon>
        <taxon>Ecdysozoa</taxon>
        <taxon>Arthropoda</taxon>
        <taxon>Chelicerata</taxon>
        <taxon>Arachnida</taxon>
        <taxon>Acari</taxon>
        <taxon>Acariformes</taxon>
        <taxon>Sarcoptiformes</taxon>
        <taxon>Oribatida</taxon>
        <taxon>Brachypylina</taxon>
        <taxon>Oppioidea</taxon>
        <taxon>Oppiidae</taxon>
        <taxon>Medioppia</taxon>
    </lineage>
</organism>
<sequence length="158" mass="18158">VSAIILLILHFYRRYIPPVKQTKKITFKRPKKWELIYTTFGVFIIGIFYGFEFMVFEMLPTFIENSYLQLSAYKSALIYAIMTATFTAARGLNVLISIKFWSKNSIYLNLILIIVGNGILVLFETNKHSETLLVIGVMILGIGNRIEYNRSGVKQFGV</sequence>